<sequence length="92" mass="10403">MSSVTAVSWQYLYKMKSLPMPRIRHHLFPNEILAEKSFSTRILDALKSYGHKVIRQNFNGHVYSHVNALGRTAKGKWMAVSEPRLGSGVAGF</sequence>
<dbReference type="Proteomes" id="UP000014500">
    <property type="component" value="Unassembled WGS sequence"/>
</dbReference>
<name>T1IJ67_STRMM</name>
<accession>T1IJ67</accession>
<dbReference type="EnsemblMetazoa" id="SMAR000925-RA">
    <property type="protein sequence ID" value="SMAR000925-PA"/>
    <property type="gene ID" value="SMAR000925"/>
</dbReference>
<evidence type="ECO:0000313" key="2">
    <source>
        <dbReference type="Proteomes" id="UP000014500"/>
    </source>
</evidence>
<dbReference type="SUPFAM" id="SSF56235">
    <property type="entry name" value="N-terminal nucleophile aminohydrolases (Ntn hydrolases)"/>
    <property type="match status" value="1"/>
</dbReference>
<evidence type="ECO:0008006" key="3">
    <source>
        <dbReference type="Google" id="ProtNLM"/>
    </source>
</evidence>
<proteinExistence type="predicted"/>
<dbReference type="Gene3D" id="3.60.20.40">
    <property type="match status" value="1"/>
</dbReference>
<organism evidence="1 2">
    <name type="scientific">Strigamia maritima</name>
    <name type="common">European centipede</name>
    <name type="synonym">Geophilus maritimus</name>
    <dbReference type="NCBI Taxonomy" id="126957"/>
    <lineage>
        <taxon>Eukaryota</taxon>
        <taxon>Metazoa</taxon>
        <taxon>Ecdysozoa</taxon>
        <taxon>Arthropoda</taxon>
        <taxon>Myriapoda</taxon>
        <taxon>Chilopoda</taxon>
        <taxon>Pleurostigmophora</taxon>
        <taxon>Geophilomorpha</taxon>
        <taxon>Linotaeniidae</taxon>
        <taxon>Strigamia</taxon>
    </lineage>
</organism>
<dbReference type="AlphaFoldDB" id="T1IJ67"/>
<dbReference type="Pfam" id="PF01019">
    <property type="entry name" value="G_glu_transpept"/>
    <property type="match status" value="1"/>
</dbReference>
<evidence type="ECO:0000313" key="1">
    <source>
        <dbReference type="EnsemblMetazoa" id="SMAR000925-PA"/>
    </source>
</evidence>
<protein>
    <recommendedName>
        <fullName evidence="3">Gamma-glutamyltransferase</fullName>
    </recommendedName>
</protein>
<reference evidence="2" key="1">
    <citation type="submission" date="2011-05" db="EMBL/GenBank/DDBJ databases">
        <authorList>
            <person name="Richards S.R."/>
            <person name="Qu J."/>
            <person name="Jiang H."/>
            <person name="Jhangiani S.N."/>
            <person name="Agravi P."/>
            <person name="Goodspeed R."/>
            <person name="Gross S."/>
            <person name="Mandapat C."/>
            <person name="Jackson L."/>
            <person name="Mathew T."/>
            <person name="Pu L."/>
            <person name="Thornton R."/>
            <person name="Saada N."/>
            <person name="Wilczek-Boney K.B."/>
            <person name="Lee S."/>
            <person name="Kovar C."/>
            <person name="Wu Y."/>
            <person name="Scherer S.E."/>
            <person name="Worley K.C."/>
            <person name="Muzny D.M."/>
            <person name="Gibbs R."/>
        </authorList>
    </citation>
    <scope>NUCLEOTIDE SEQUENCE</scope>
    <source>
        <strain evidence="2">Brora</strain>
    </source>
</reference>
<keyword evidence="2" id="KW-1185">Reference proteome</keyword>
<dbReference type="EMBL" id="AFFK01014474">
    <property type="status" value="NOT_ANNOTATED_CDS"/>
    <property type="molecule type" value="Genomic_DNA"/>
</dbReference>
<dbReference type="InterPro" id="IPR029055">
    <property type="entry name" value="Ntn_hydrolases_N"/>
</dbReference>
<dbReference type="HOGENOM" id="CLU_2416072_0_0_1"/>
<reference evidence="1" key="2">
    <citation type="submission" date="2015-02" db="UniProtKB">
        <authorList>
            <consortium name="EnsemblMetazoa"/>
        </authorList>
    </citation>
    <scope>IDENTIFICATION</scope>
</reference>
<dbReference type="InterPro" id="IPR043137">
    <property type="entry name" value="GGT_ssub_C"/>
</dbReference>